<proteinExistence type="predicted"/>
<protein>
    <submittedName>
        <fullName evidence="2">RimJ/RimL family protein N-acetyltransferase</fullName>
    </submittedName>
</protein>
<dbReference type="AlphaFoldDB" id="A0A7W9ZDP7"/>
<gene>
    <name evidence="2" type="ORF">FHS48_001005</name>
</gene>
<reference evidence="2 3" key="1">
    <citation type="submission" date="2020-08" db="EMBL/GenBank/DDBJ databases">
        <title>Genomic Encyclopedia of Type Strains, Phase IV (KMG-IV): sequencing the most valuable type-strain genomes for metagenomic binning, comparative biology and taxonomic classification.</title>
        <authorList>
            <person name="Goeker M."/>
        </authorList>
    </citation>
    <scope>NUCLEOTIDE SEQUENCE [LARGE SCALE GENOMIC DNA]</scope>
    <source>
        <strain evidence="2 3">DSM 11590</strain>
    </source>
</reference>
<organism evidence="2 3">
    <name type="scientific">Novispirillum itersonii</name>
    <name type="common">Aquaspirillum itersonii</name>
    <dbReference type="NCBI Taxonomy" id="189"/>
    <lineage>
        <taxon>Bacteria</taxon>
        <taxon>Pseudomonadati</taxon>
        <taxon>Pseudomonadota</taxon>
        <taxon>Alphaproteobacteria</taxon>
        <taxon>Rhodospirillales</taxon>
        <taxon>Novispirillaceae</taxon>
        <taxon>Novispirillum</taxon>
    </lineage>
</organism>
<sequence length="228" mass="26093">MSAVSDPASLADWSPRPRPERVVLEGRYVRLEPLEADRHTDDLYEQSAVADAGARFAWLFEQPPTDRTSFRSWVETVSRSEDPLFFAVIDKATGKVAGRQALMRIDPAHGVIEIGSIYWGPLVSRRPAATEALFLFADYAFRDLGYRRFEWKCNNSNEPSKRAALRFGFTYEGLFRQHMVAKGQNRDTAWFSILDGEWPALRQAYLNWLSPENFDADGQQRQPLAAFR</sequence>
<comment type="caution">
    <text evidence="2">The sequence shown here is derived from an EMBL/GenBank/DDBJ whole genome shotgun (WGS) entry which is preliminary data.</text>
</comment>
<dbReference type="EMBL" id="JACIIX010000002">
    <property type="protein sequence ID" value="MBB6209603.1"/>
    <property type="molecule type" value="Genomic_DNA"/>
</dbReference>
<dbReference type="Gene3D" id="3.40.630.30">
    <property type="match status" value="1"/>
</dbReference>
<name>A0A7W9ZDP7_NOVIT</name>
<dbReference type="GO" id="GO:0008999">
    <property type="term" value="F:protein-N-terminal-alanine acetyltransferase activity"/>
    <property type="evidence" value="ECO:0007669"/>
    <property type="project" value="TreeGrafter"/>
</dbReference>
<dbReference type="RefSeq" id="WP_184261990.1">
    <property type="nucleotide sequence ID" value="NZ_JACIIX010000002.1"/>
</dbReference>
<feature type="domain" description="N-acetyltransferase" evidence="1">
    <location>
        <begin position="42"/>
        <end position="187"/>
    </location>
</feature>
<dbReference type="InterPro" id="IPR000182">
    <property type="entry name" value="GNAT_dom"/>
</dbReference>
<dbReference type="GO" id="GO:1990189">
    <property type="term" value="F:protein N-terminal-serine acetyltransferase activity"/>
    <property type="evidence" value="ECO:0007669"/>
    <property type="project" value="TreeGrafter"/>
</dbReference>
<dbReference type="PROSITE" id="PS51186">
    <property type="entry name" value="GNAT"/>
    <property type="match status" value="1"/>
</dbReference>
<dbReference type="InterPro" id="IPR051908">
    <property type="entry name" value="Ribosomal_N-acetyltransferase"/>
</dbReference>
<evidence type="ECO:0000313" key="2">
    <source>
        <dbReference type="EMBL" id="MBB6209603.1"/>
    </source>
</evidence>
<dbReference type="FunFam" id="3.40.630.30:FF:000047">
    <property type="entry name" value="Acetyltransferase, GNAT family"/>
    <property type="match status" value="1"/>
</dbReference>
<dbReference type="Proteomes" id="UP000544872">
    <property type="component" value="Unassembled WGS sequence"/>
</dbReference>
<dbReference type="Pfam" id="PF13302">
    <property type="entry name" value="Acetyltransf_3"/>
    <property type="match status" value="1"/>
</dbReference>
<dbReference type="PANTHER" id="PTHR43441">
    <property type="entry name" value="RIBOSOMAL-PROTEIN-SERINE ACETYLTRANSFERASE"/>
    <property type="match status" value="1"/>
</dbReference>
<keyword evidence="2" id="KW-0808">Transferase</keyword>
<keyword evidence="3" id="KW-1185">Reference proteome</keyword>
<dbReference type="SUPFAM" id="SSF55729">
    <property type="entry name" value="Acyl-CoA N-acyltransferases (Nat)"/>
    <property type="match status" value="1"/>
</dbReference>
<accession>A0A7W9ZDP7</accession>
<evidence type="ECO:0000259" key="1">
    <source>
        <dbReference type="PROSITE" id="PS51186"/>
    </source>
</evidence>
<evidence type="ECO:0000313" key="3">
    <source>
        <dbReference type="Proteomes" id="UP000544872"/>
    </source>
</evidence>
<dbReference type="PANTHER" id="PTHR43441:SF2">
    <property type="entry name" value="FAMILY ACETYLTRANSFERASE, PUTATIVE (AFU_ORTHOLOGUE AFUA_7G00850)-RELATED"/>
    <property type="match status" value="1"/>
</dbReference>
<dbReference type="InterPro" id="IPR016181">
    <property type="entry name" value="Acyl_CoA_acyltransferase"/>
</dbReference>